<feature type="region of interest" description="Disordered" evidence="1">
    <location>
        <begin position="27"/>
        <end position="48"/>
    </location>
</feature>
<dbReference type="AlphaFoldDB" id="A0AAV3ZFL2"/>
<reference evidence="2 3" key="1">
    <citation type="journal article" date="2021" name="Elife">
        <title>Chloroplast acquisition without the gene transfer in kleptoplastic sea slugs, Plakobranchus ocellatus.</title>
        <authorList>
            <person name="Maeda T."/>
            <person name="Takahashi S."/>
            <person name="Yoshida T."/>
            <person name="Shimamura S."/>
            <person name="Takaki Y."/>
            <person name="Nagai Y."/>
            <person name="Toyoda A."/>
            <person name="Suzuki Y."/>
            <person name="Arimoto A."/>
            <person name="Ishii H."/>
            <person name="Satoh N."/>
            <person name="Nishiyama T."/>
            <person name="Hasebe M."/>
            <person name="Maruyama T."/>
            <person name="Minagawa J."/>
            <person name="Obokata J."/>
            <person name="Shigenobu S."/>
        </authorList>
    </citation>
    <scope>NUCLEOTIDE SEQUENCE [LARGE SCALE GENOMIC DNA]</scope>
</reference>
<name>A0AAV3ZFL2_9GAST</name>
<sequence length="134" mass="14799">MGDNKRHSGPLTLLQNRQLLALESNDAETSKDHVINQARGRKNNNILRDALDPRRPEIILLSVSGSGTRKGHQNGGGRTEDGVLGLVERKEVRDPAKGVERLEPTAFLRPADVVAGFIDKAHTKTGYDFNVFLY</sequence>
<evidence type="ECO:0000313" key="2">
    <source>
        <dbReference type="EMBL" id="GFN93557.1"/>
    </source>
</evidence>
<protein>
    <submittedName>
        <fullName evidence="2">Uncharacterized protein</fullName>
    </submittedName>
</protein>
<dbReference type="EMBL" id="BLXT01002362">
    <property type="protein sequence ID" value="GFN93557.1"/>
    <property type="molecule type" value="Genomic_DNA"/>
</dbReference>
<feature type="region of interest" description="Disordered" evidence="1">
    <location>
        <begin position="63"/>
        <end position="83"/>
    </location>
</feature>
<keyword evidence="3" id="KW-1185">Reference proteome</keyword>
<proteinExistence type="predicted"/>
<accession>A0AAV3ZFL2</accession>
<evidence type="ECO:0000256" key="1">
    <source>
        <dbReference type="SAM" id="MobiDB-lite"/>
    </source>
</evidence>
<dbReference type="Proteomes" id="UP000735302">
    <property type="component" value="Unassembled WGS sequence"/>
</dbReference>
<evidence type="ECO:0000313" key="3">
    <source>
        <dbReference type="Proteomes" id="UP000735302"/>
    </source>
</evidence>
<gene>
    <name evidence="2" type="ORF">PoB_002006300</name>
</gene>
<comment type="caution">
    <text evidence="2">The sequence shown here is derived from an EMBL/GenBank/DDBJ whole genome shotgun (WGS) entry which is preliminary data.</text>
</comment>
<organism evidence="2 3">
    <name type="scientific">Plakobranchus ocellatus</name>
    <dbReference type="NCBI Taxonomy" id="259542"/>
    <lineage>
        <taxon>Eukaryota</taxon>
        <taxon>Metazoa</taxon>
        <taxon>Spiralia</taxon>
        <taxon>Lophotrochozoa</taxon>
        <taxon>Mollusca</taxon>
        <taxon>Gastropoda</taxon>
        <taxon>Heterobranchia</taxon>
        <taxon>Euthyneura</taxon>
        <taxon>Panpulmonata</taxon>
        <taxon>Sacoglossa</taxon>
        <taxon>Placobranchoidea</taxon>
        <taxon>Plakobranchidae</taxon>
        <taxon>Plakobranchus</taxon>
    </lineage>
</organism>